<evidence type="ECO:0000256" key="4">
    <source>
        <dbReference type="ARBA" id="ARBA00023002"/>
    </source>
</evidence>
<evidence type="ECO:0000256" key="5">
    <source>
        <dbReference type="ARBA" id="ARBA00039088"/>
    </source>
</evidence>
<dbReference type="InterPro" id="IPR017927">
    <property type="entry name" value="FAD-bd_FR_type"/>
</dbReference>
<accession>A0A6J2K4E2</accession>
<name>A0A6J2K4E2_BOMMA</name>
<dbReference type="SUPFAM" id="SSF63380">
    <property type="entry name" value="Riboflavin synthase domain-like"/>
    <property type="match status" value="1"/>
</dbReference>
<dbReference type="OrthoDB" id="1856718at2759"/>
<dbReference type="RefSeq" id="XP_028037141.1">
    <property type="nucleotide sequence ID" value="XM_028181340.1"/>
</dbReference>
<dbReference type="SUPFAM" id="SSF52343">
    <property type="entry name" value="Ferredoxin reductase-like, C-terminal NADP-linked domain"/>
    <property type="match status" value="1"/>
</dbReference>
<gene>
    <name evidence="9" type="primary">LOC114248178</name>
</gene>
<evidence type="ECO:0000256" key="3">
    <source>
        <dbReference type="ARBA" id="ARBA00022827"/>
    </source>
</evidence>
<dbReference type="PANTHER" id="PTHR19384">
    <property type="entry name" value="NITRIC OXIDE SYNTHASE-RELATED"/>
    <property type="match status" value="1"/>
</dbReference>
<dbReference type="Gene3D" id="2.40.30.10">
    <property type="entry name" value="Translation factors"/>
    <property type="match status" value="1"/>
</dbReference>
<proteinExistence type="predicted"/>
<protein>
    <recommendedName>
        <fullName evidence="6">Methionine synthase reductase</fullName>
        <ecNumber evidence="5">1.16.1.8</ecNumber>
    </recommendedName>
</protein>
<dbReference type="Proteomes" id="UP000504629">
    <property type="component" value="Unplaced"/>
</dbReference>
<dbReference type="Gene3D" id="3.40.50.80">
    <property type="entry name" value="Nucleotide-binding domain of ferredoxin-NADP reductase (FNR) module"/>
    <property type="match status" value="1"/>
</dbReference>
<dbReference type="InterPro" id="IPR023173">
    <property type="entry name" value="NADPH_Cyt_P450_Rdtase_alpha"/>
</dbReference>
<dbReference type="GO" id="GO:0009086">
    <property type="term" value="P:methionine biosynthetic process"/>
    <property type="evidence" value="ECO:0007669"/>
    <property type="project" value="TreeGrafter"/>
</dbReference>
<dbReference type="Pfam" id="PF00175">
    <property type="entry name" value="NAD_binding_1"/>
    <property type="match status" value="1"/>
</dbReference>
<sequence length="473" mass="53978">MVVIQSLRDTLQALPEKTVFTLPTITKVISLKLEYRVGDANTTIYNGPDPKLPFANSELFYATISQSRRLTACDQGCKDVYEITFDVKDSNFTFKAGDTIGIIPKNAQIEVDFILNHLSLTSQADLPYTLLLGNKESKIPTHVPVKSTLRQVLTDCLDLRCLLKKLFLLAISRYTKEDNERQVLEYLSSKEGSTAYKTHILNKQINILDIFTMFPSCKPPIEVLLSYLPKLLPRPYSIVNSYLEDSNVIKICFSVMNLGNNRRGLTTGWLEDHILNKNINLEHSLNDLCLTDHKQRSEFKVPIYMRKNISGFSLSENLETPLIFIGPGTGVAPFIGFLQEIEYAKKKNSKGKFGTVDLFFGCRNPELDFIYEKELKRFLSRNVLNSLNVSFSRVDNNEVKYVQDAVMNEGEKIAQLIKDGANIFVCGDVRTIAEQIKDVLIKCLTKYDNCLEDHEKYIVQMEKDRRYIVDAWC</sequence>
<keyword evidence="4" id="KW-0560">Oxidoreductase</keyword>
<dbReference type="GeneID" id="114248178"/>
<dbReference type="GO" id="GO:0010181">
    <property type="term" value="F:FMN binding"/>
    <property type="evidence" value="ECO:0007669"/>
    <property type="project" value="TreeGrafter"/>
</dbReference>
<dbReference type="PRINTS" id="PR00371">
    <property type="entry name" value="FPNCR"/>
</dbReference>
<keyword evidence="3" id="KW-0274">FAD</keyword>
<evidence type="ECO:0000256" key="2">
    <source>
        <dbReference type="ARBA" id="ARBA00022630"/>
    </source>
</evidence>
<dbReference type="GO" id="GO:0050660">
    <property type="term" value="F:flavin adenine dinucleotide binding"/>
    <property type="evidence" value="ECO:0007669"/>
    <property type="project" value="TreeGrafter"/>
</dbReference>
<dbReference type="Gene3D" id="1.20.990.10">
    <property type="entry name" value="NADPH-cytochrome p450 Reductase, Chain A, domain 3"/>
    <property type="match status" value="1"/>
</dbReference>
<feature type="domain" description="FAD-binding FR-type" evidence="7">
    <location>
        <begin position="57"/>
        <end position="302"/>
    </location>
</feature>
<keyword evidence="8" id="KW-1185">Reference proteome</keyword>
<dbReference type="InterPro" id="IPR001709">
    <property type="entry name" value="Flavoprot_Pyr_Nucl_cyt_Rdtase"/>
</dbReference>
<dbReference type="GO" id="GO:0050667">
    <property type="term" value="P:homocysteine metabolic process"/>
    <property type="evidence" value="ECO:0007669"/>
    <property type="project" value="TreeGrafter"/>
</dbReference>
<dbReference type="InterPro" id="IPR039261">
    <property type="entry name" value="FNR_nucleotide-bd"/>
</dbReference>
<dbReference type="KEGG" id="bman:114248178"/>
<dbReference type="AlphaFoldDB" id="A0A6J2K4E2"/>
<evidence type="ECO:0000256" key="1">
    <source>
        <dbReference type="ARBA" id="ARBA00001974"/>
    </source>
</evidence>
<dbReference type="FunFam" id="1.20.990.10:FF:000007">
    <property type="entry name" value="Methionine synthase reductase"/>
    <property type="match status" value="1"/>
</dbReference>
<dbReference type="EC" id="1.16.1.8" evidence="5"/>
<evidence type="ECO:0000259" key="7">
    <source>
        <dbReference type="PROSITE" id="PS51384"/>
    </source>
</evidence>
<dbReference type="GO" id="GO:0030586">
    <property type="term" value="F:[methionine synthase] reductase (NADPH) activity"/>
    <property type="evidence" value="ECO:0007669"/>
    <property type="project" value="UniProtKB-EC"/>
</dbReference>
<dbReference type="InterPro" id="IPR001433">
    <property type="entry name" value="OxRdtase_FAD/NAD-bd"/>
</dbReference>
<keyword evidence="2" id="KW-0285">Flavoprotein</keyword>
<evidence type="ECO:0000313" key="8">
    <source>
        <dbReference type="Proteomes" id="UP000504629"/>
    </source>
</evidence>
<evidence type="ECO:0000256" key="6">
    <source>
        <dbReference type="ARBA" id="ARBA00040659"/>
    </source>
</evidence>
<comment type="cofactor">
    <cofactor evidence="1">
        <name>FAD</name>
        <dbReference type="ChEBI" id="CHEBI:57692"/>
    </cofactor>
</comment>
<organism evidence="8 9">
    <name type="scientific">Bombyx mandarina</name>
    <name type="common">Wild silk moth</name>
    <name type="synonym">Wild silkworm</name>
    <dbReference type="NCBI Taxonomy" id="7092"/>
    <lineage>
        <taxon>Eukaryota</taxon>
        <taxon>Metazoa</taxon>
        <taxon>Ecdysozoa</taxon>
        <taxon>Arthropoda</taxon>
        <taxon>Hexapoda</taxon>
        <taxon>Insecta</taxon>
        <taxon>Pterygota</taxon>
        <taxon>Neoptera</taxon>
        <taxon>Endopterygota</taxon>
        <taxon>Lepidoptera</taxon>
        <taxon>Glossata</taxon>
        <taxon>Ditrysia</taxon>
        <taxon>Bombycoidea</taxon>
        <taxon>Bombycidae</taxon>
        <taxon>Bombycinae</taxon>
        <taxon>Bombyx</taxon>
    </lineage>
</organism>
<dbReference type="InterPro" id="IPR003097">
    <property type="entry name" value="CysJ-like_FAD-binding"/>
</dbReference>
<dbReference type="PROSITE" id="PS51384">
    <property type="entry name" value="FAD_FR"/>
    <property type="match status" value="1"/>
</dbReference>
<dbReference type="PANTHER" id="PTHR19384:SF84">
    <property type="entry name" value="METHIONINE SYNTHASE REDUCTASE"/>
    <property type="match status" value="1"/>
</dbReference>
<dbReference type="InterPro" id="IPR017938">
    <property type="entry name" value="Riboflavin_synthase-like_b-brl"/>
</dbReference>
<dbReference type="Pfam" id="PF00667">
    <property type="entry name" value="FAD_binding_1"/>
    <property type="match status" value="1"/>
</dbReference>
<reference evidence="9" key="1">
    <citation type="submission" date="2025-08" db="UniProtKB">
        <authorList>
            <consortium name="RefSeq"/>
        </authorList>
    </citation>
    <scope>IDENTIFICATION</scope>
    <source>
        <tissue evidence="9">Silk gland</tissue>
    </source>
</reference>
<dbReference type="GO" id="GO:0005829">
    <property type="term" value="C:cytosol"/>
    <property type="evidence" value="ECO:0007669"/>
    <property type="project" value="TreeGrafter"/>
</dbReference>
<evidence type="ECO:0000313" key="9">
    <source>
        <dbReference type="RefSeq" id="XP_028037141.1"/>
    </source>
</evidence>